<proteinExistence type="predicted"/>
<protein>
    <submittedName>
        <fullName evidence="1">Uncharacterized protein</fullName>
    </submittedName>
</protein>
<organism evidence="1 2">
    <name type="scientific">Lactuca saligna</name>
    <name type="common">Willowleaf lettuce</name>
    <dbReference type="NCBI Taxonomy" id="75948"/>
    <lineage>
        <taxon>Eukaryota</taxon>
        <taxon>Viridiplantae</taxon>
        <taxon>Streptophyta</taxon>
        <taxon>Embryophyta</taxon>
        <taxon>Tracheophyta</taxon>
        <taxon>Spermatophyta</taxon>
        <taxon>Magnoliopsida</taxon>
        <taxon>eudicotyledons</taxon>
        <taxon>Gunneridae</taxon>
        <taxon>Pentapetalae</taxon>
        <taxon>asterids</taxon>
        <taxon>campanulids</taxon>
        <taxon>Asterales</taxon>
        <taxon>Asteraceae</taxon>
        <taxon>Cichorioideae</taxon>
        <taxon>Cichorieae</taxon>
        <taxon>Lactucinae</taxon>
        <taxon>Lactuca</taxon>
    </lineage>
</organism>
<evidence type="ECO:0000313" key="1">
    <source>
        <dbReference type="EMBL" id="CAI9297628.1"/>
    </source>
</evidence>
<reference evidence="1" key="1">
    <citation type="submission" date="2023-04" db="EMBL/GenBank/DDBJ databases">
        <authorList>
            <person name="Vijverberg K."/>
            <person name="Xiong W."/>
            <person name="Schranz E."/>
        </authorList>
    </citation>
    <scope>NUCLEOTIDE SEQUENCE</scope>
</reference>
<dbReference type="PROSITE" id="PS00161">
    <property type="entry name" value="ISOCITRATE_LYASE"/>
    <property type="match status" value="1"/>
</dbReference>
<evidence type="ECO:0000313" key="2">
    <source>
        <dbReference type="Proteomes" id="UP001177003"/>
    </source>
</evidence>
<name>A0AA36EIN0_LACSI</name>
<dbReference type="AlphaFoldDB" id="A0AA36EIN0"/>
<keyword evidence="2" id="KW-1185">Reference proteome</keyword>
<dbReference type="Proteomes" id="UP001177003">
    <property type="component" value="Chromosome 8"/>
</dbReference>
<gene>
    <name evidence="1" type="ORF">LSALG_LOCUS36426</name>
</gene>
<dbReference type="EMBL" id="OX465084">
    <property type="protein sequence ID" value="CAI9297628.1"/>
    <property type="molecule type" value="Genomic_DNA"/>
</dbReference>
<dbReference type="GO" id="GO:0003824">
    <property type="term" value="F:catalytic activity"/>
    <property type="evidence" value="ECO:0007669"/>
    <property type="project" value="InterPro"/>
</dbReference>
<dbReference type="InterPro" id="IPR018523">
    <property type="entry name" value="Isocitrate_lyase_ph_CS"/>
</dbReference>
<sequence>MSQIVFLIPHITYAIIDRSTSHSHLLCCLSPAPSTGRFFSVGFIPTRFQSTPLHSNPIQSNPGDNKTIMFKLCALSFILTMTLTDGCLYIGVRDKELLPSGPCSSIIYKSFGERANLNEKSAIGMMKKTPLVQDCWENKKCGHLGLQDGILKSLRRNL</sequence>
<accession>A0AA36EIN0</accession>